<protein>
    <submittedName>
        <fullName evidence="1">Uncharacterized protein</fullName>
    </submittedName>
</protein>
<dbReference type="AlphaFoldDB" id="A0A540MMN0"/>
<organism evidence="1 2">
    <name type="scientific">Malus baccata</name>
    <name type="common">Siberian crab apple</name>
    <name type="synonym">Pyrus baccata</name>
    <dbReference type="NCBI Taxonomy" id="106549"/>
    <lineage>
        <taxon>Eukaryota</taxon>
        <taxon>Viridiplantae</taxon>
        <taxon>Streptophyta</taxon>
        <taxon>Embryophyta</taxon>
        <taxon>Tracheophyta</taxon>
        <taxon>Spermatophyta</taxon>
        <taxon>Magnoliopsida</taxon>
        <taxon>eudicotyledons</taxon>
        <taxon>Gunneridae</taxon>
        <taxon>Pentapetalae</taxon>
        <taxon>rosids</taxon>
        <taxon>fabids</taxon>
        <taxon>Rosales</taxon>
        <taxon>Rosaceae</taxon>
        <taxon>Amygdaloideae</taxon>
        <taxon>Maleae</taxon>
        <taxon>Malus</taxon>
    </lineage>
</organism>
<reference evidence="1 2" key="1">
    <citation type="journal article" date="2019" name="G3 (Bethesda)">
        <title>Sequencing of a Wild Apple (Malus baccata) Genome Unravels the Differences Between Cultivated and Wild Apple Species Regarding Disease Resistance and Cold Tolerance.</title>
        <authorList>
            <person name="Chen X."/>
        </authorList>
    </citation>
    <scope>NUCLEOTIDE SEQUENCE [LARGE SCALE GENOMIC DNA]</scope>
    <source>
        <strain evidence="2">cv. Shandingzi</strain>
        <tissue evidence="1">Leaves</tissue>
    </source>
</reference>
<name>A0A540MMN0_MALBA</name>
<sequence>MGKIRKLMHGVHSGWKRMRAWYHAYKIKKMQNSPTEVKRRETKIMEDIAPTFNHPLYAETEEDVMAAQILKEAETDEDVRVAQILKEAGLRKGKAVSYHPDKKKEQKTVKKVVEAETSLKAVEARTK</sequence>
<dbReference type="Proteomes" id="UP000315295">
    <property type="component" value="Unassembled WGS sequence"/>
</dbReference>
<keyword evidence="2" id="KW-1185">Reference proteome</keyword>
<comment type="caution">
    <text evidence="1">The sequence shown here is derived from an EMBL/GenBank/DDBJ whole genome shotgun (WGS) entry which is preliminary data.</text>
</comment>
<proteinExistence type="predicted"/>
<accession>A0A540MMN0</accession>
<dbReference type="EMBL" id="VIEB01000224">
    <property type="protein sequence ID" value="TQE00025.1"/>
    <property type="molecule type" value="Genomic_DNA"/>
</dbReference>
<evidence type="ECO:0000313" key="1">
    <source>
        <dbReference type="EMBL" id="TQE00025.1"/>
    </source>
</evidence>
<evidence type="ECO:0000313" key="2">
    <source>
        <dbReference type="Proteomes" id="UP000315295"/>
    </source>
</evidence>
<gene>
    <name evidence="1" type="ORF">C1H46_014403</name>
</gene>